<dbReference type="EMBL" id="VSSQ01086569">
    <property type="protein sequence ID" value="MPN33852.1"/>
    <property type="molecule type" value="Genomic_DNA"/>
</dbReference>
<proteinExistence type="predicted"/>
<sequence length="81" mass="9530">MRTAYVYLVDGKYTDRYKLEQIDATHFYQKRVNLDGSDDRPDTEGMVQHVAQIGNNKPFYEAVWEWLQGKRDLQNVGFEVA</sequence>
<gene>
    <name evidence="1" type="ORF">SDC9_181344</name>
</gene>
<evidence type="ECO:0000313" key="1">
    <source>
        <dbReference type="EMBL" id="MPN33852.1"/>
    </source>
</evidence>
<name>A0A645H682_9ZZZZ</name>
<protein>
    <submittedName>
        <fullName evidence="1">Uncharacterized protein</fullName>
    </submittedName>
</protein>
<accession>A0A645H682</accession>
<dbReference type="AlphaFoldDB" id="A0A645H682"/>
<comment type="caution">
    <text evidence="1">The sequence shown here is derived from an EMBL/GenBank/DDBJ whole genome shotgun (WGS) entry which is preliminary data.</text>
</comment>
<organism evidence="1">
    <name type="scientific">bioreactor metagenome</name>
    <dbReference type="NCBI Taxonomy" id="1076179"/>
    <lineage>
        <taxon>unclassified sequences</taxon>
        <taxon>metagenomes</taxon>
        <taxon>ecological metagenomes</taxon>
    </lineage>
</organism>
<reference evidence="1" key="1">
    <citation type="submission" date="2019-08" db="EMBL/GenBank/DDBJ databases">
        <authorList>
            <person name="Kucharzyk K."/>
            <person name="Murdoch R.W."/>
            <person name="Higgins S."/>
            <person name="Loffler F."/>
        </authorList>
    </citation>
    <scope>NUCLEOTIDE SEQUENCE</scope>
</reference>